<sequence length="208" mass="23890">MNKVEKTLYIVRHGQTDLNKQGIVQGRGKDTDLNDEGRRQANQFYEAYKTIPFDKIYISELKRTQQSIQQFIDMGIPYQKLPGLDELAWGVYEGQPATPENKAAFLDLMRNWLDGNLDTKFEGGESPNEVKERQLQALETIMAHPEEKNILVCMHGRAMRLLMCVLTSLPLTQMDTFPHQNLVLYKVTYDGKKFTIVEANNALHLKNS</sequence>
<dbReference type="Proteomes" id="UP000618754">
    <property type="component" value="Unassembled WGS sequence"/>
</dbReference>
<name>A0ABR7X2N2_9SPHI</name>
<dbReference type="Pfam" id="PF00300">
    <property type="entry name" value="His_Phos_1"/>
    <property type="match status" value="1"/>
</dbReference>
<organism evidence="2 3">
    <name type="scientific">Mucilaginibacter rigui</name>
    <dbReference type="NCBI Taxonomy" id="534635"/>
    <lineage>
        <taxon>Bacteria</taxon>
        <taxon>Pseudomonadati</taxon>
        <taxon>Bacteroidota</taxon>
        <taxon>Sphingobacteriia</taxon>
        <taxon>Sphingobacteriales</taxon>
        <taxon>Sphingobacteriaceae</taxon>
        <taxon>Mucilaginibacter</taxon>
    </lineage>
</organism>
<dbReference type="InterPro" id="IPR001345">
    <property type="entry name" value="PG/BPGM_mutase_AS"/>
</dbReference>
<protein>
    <submittedName>
        <fullName evidence="2">Histidine phosphatase family protein</fullName>
    </submittedName>
</protein>
<dbReference type="PANTHER" id="PTHR46517">
    <property type="entry name" value="FRUCTOSE-2,6-BISPHOSPHATASE TIGAR"/>
    <property type="match status" value="1"/>
</dbReference>
<comment type="caution">
    <text evidence="2">The sequence shown here is derived from an EMBL/GenBank/DDBJ whole genome shotgun (WGS) entry which is preliminary data.</text>
</comment>
<dbReference type="InterPro" id="IPR013078">
    <property type="entry name" value="His_Pase_superF_clade-1"/>
</dbReference>
<dbReference type="SUPFAM" id="SSF53254">
    <property type="entry name" value="Phosphoglycerate mutase-like"/>
    <property type="match status" value="1"/>
</dbReference>
<dbReference type="RefSeq" id="WP_191174698.1">
    <property type="nucleotide sequence ID" value="NZ_JACWMW010000001.1"/>
</dbReference>
<dbReference type="Gene3D" id="3.40.50.1240">
    <property type="entry name" value="Phosphoglycerate mutase-like"/>
    <property type="match status" value="1"/>
</dbReference>
<dbReference type="CDD" id="cd07067">
    <property type="entry name" value="HP_PGM_like"/>
    <property type="match status" value="1"/>
</dbReference>
<reference evidence="2 3" key="1">
    <citation type="submission" date="2020-09" db="EMBL/GenBank/DDBJ databases">
        <title>Novel species of Mucilaginibacter isolated from a glacier on the Tibetan Plateau.</title>
        <authorList>
            <person name="Liu Q."/>
            <person name="Xin Y.-H."/>
        </authorList>
    </citation>
    <scope>NUCLEOTIDE SEQUENCE [LARGE SCALE GENOMIC DNA]</scope>
    <source>
        <strain evidence="2 3">CGMCC 1.13878</strain>
    </source>
</reference>
<evidence type="ECO:0000313" key="2">
    <source>
        <dbReference type="EMBL" id="MBD1384853.1"/>
    </source>
</evidence>
<evidence type="ECO:0000256" key="1">
    <source>
        <dbReference type="ARBA" id="ARBA00022801"/>
    </source>
</evidence>
<keyword evidence="3" id="KW-1185">Reference proteome</keyword>
<dbReference type="PROSITE" id="PS00175">
    <property type="entry name" value="PG_MUTASE"/>
    <property type="match status" value="1"/>
</dbReference>
<evidence type="ECO:0000313" key="3">
    <source>
        <dbReference type="Proteomes" id="UP000618754"/>
    </source>
</evidence>
<proteinExistence type="predicted"/>
<dbReference type="PIRSF" id="PIRSF000709">
    <property type="entry name" value="6PFK_2-Ptase"/>
    <property type="match status" value="1"/>
</dbReference>
<dbReference type="SMART" id="SM00855">
    <property type="entry name" value="PGAM"/>
    <property type="match status" value="1"/>
</dbReference>
<dbReference type="InterPro" id="IPR051695">
    <property type="entry name" value="Phosphoglycerate_Mutase"/>
</dbReference>
<dbReference type="EMBL" id="JACWMW010000001">
    <property type="protein sequence ID" value="MBD1384853.1"/>
    <property type="molecule type" value="Genomic_DNA"/>
</dbReference>
<dbReference type="InterPro" id="IPR029033">
    <property type="entry name" value="His_PPase_superfam"/>
</dbReference>
<keyword evidence="1" id="KW-0378">Hydrolase</keyword>
<dbReference type="PANTHER" id="PTHR46517:SF1">
    <property type="entry name" value="FRUCTOSE-2,6-BISPHOSPHATASE TIGAR"/>
    <property type="match status" value="1"/>
</dbReference>
<accession>A0ABR7X2N2</accession>
<gene>
    <name evidence="2" type="ORF">IDJ75_06155</name>
</gene>